<sequence length="271" mass="27499">MPDLHFCVSCGARVPVMPRVPVGAGVGGPVGPRPLPRPAAPRSLPPTVSPFPTRPAVPVAAPAYAAPTPRPTRSTAPWLVGGIAVLAAFTLLAVAMTVLALRPATVSAAPAPVVAPTVTVGVPVPVGASRTADSSSGTVYSAGSTSGATASLQAQVDADRSAVDALAGSWVPQLSAKHEGTVADGVTYDDDAIWSHFTMLAARYPSTALLYSGDWSVFKGSDYWVAVYPQAFSTADGANAWCSAQGLPANDCFAKQLSHTAGPDGTTKPRS</sequence>
<dbReference type="EMBL" id="JBHSIV010000023">
    <property type="protein sequence ID" value="MFC5064469.1"/>
    <property type="molecule type" value="Genomic_DNA"/>
</dbReference>
<keyword evidence="1" id="KW-0812">Transmembrane</keyword>
<protein>
    <submittedName>
        <fullName evidence="2">Uncharacterized protein</fullName>
    </submittedName>
</protein>
<name>A0ABV9YSY4_9PSEU</name>
<organism evidence="2 3">
    <name type="scientific">Actinomycetospora atypica</name>
    <dbReference type="NCBI Taxonomy" id="1290095"/>
    <lineage>
        <taxon>Bacteria</taxon>
        <taxon>Bacillati</taxon>
        <taxon>Actinomycetota</taxon>
        <taxon>Actinomycetes</taxon>
        <taxon>Pseudonocardiales</taxon>
        <taxon>Pseudonocardiaceae</taxon>
        <taxon>Actinomycetospora</taxon>
    </lineage>
</organism>
<comment type="caution">
    <text evidence="2">The sequence shown here is derived from an EMBL/GenBank/DDBJ whole genome shotgun (WGS) entry which is preliminary data.</text>
</comment>
<evidence type="ECO:0000313" key="2">
    <source>
        <dbReference type="EMBL" id="MFC5064469.1"/>
    </source>
</evidence>
<keyword evidence="1" id="KW-0472">Membrane</keyword>
<gene>
    <name evidence="2" type="ORF">ACFPBZ_19765</name>
</gene>
<reference evidence="3" key="1">
    <citation type="journal article" date="2019" name="Int. J. Syst. Evol. Microbiol.">
        <title>The Global Catalogue of Microorganisms (GCM) 10K type strain sequencing project: providing services to taxonomists for standard genome sequencing and annotation.</title>
        <authorList>
            <consortium name="The Broad Institute Genomics Platform"/>
            <consortium name="The Broad Institute Genome Sequencing Center for Infectious Disease"/>
            <person name="Wu L."/>
            <person name="Ma J."/>
        </authorList>
    </citation>
    <scope>NUCLEOTIDE SEQUENCE [LARGE SCALE GENOMIC DNA]</scope>
    <source>
        <strain evidence="3">CGMCC 4.7093</strain>
    </source>
</reference>
<accession>A0ABV9YSY4</accession>
<keyword evidence="3" id="KW-1185">Reference proteome</keyword>
<dbReference type="Proteomes" id="UP001595947">
    <property type="component" value="Unassembled WGS sequence"/>
</dbReference>
<dbReference type="RefSeq" id="WP_378037810.1">
    <property type="nucleotide sequence ID" value="NZ_JBHSIV010000023.1"/>
</dbReference>
<keyword evidence="1" id="KW-1133">Transmembrane helix</keyword>
<evidence type="ECO:0000256" key="1">
    <source>
        <dbReference type="SAM" id="Phobius"/>
    </source>
</evidence>
<feature type="transmembrane region" description="Helical" evidence="1">
    <location>
        <begin position="78"/>
        <end position="101"/>
    </location>
</feature>
<proteinExistence type="predicted"/>
<evidence type="ECO:0000313" key="3">
    <source>
        <dbReference type="Proteomes" id="UP001595947"/>
    </source>
</evidence>